<feature type="transmembrane region" description="Helical" evidence="1">
    <location>
        <begin position="12"/>
        <end position="33"/>
    </location>
</feature>
<keyword evidence="1" id="KW-1133">Transmembrane helix</keyword>
<feature type="transmembrane region" description="Helical" evidence="1">
    <location>
        <begin position="67"/>
        <end position="86"/>
    </location>
</feature>
<evidence type="ECO:0000256" key="1">
    <source>
        <dbReference type="SAM" id="Phobius"/>
    </source>
</evidence>
<name>A0ABP9YK55_9FUNG</name>
<reference evidence="2 3" key="1">
    <citation type="submission" date="2024-04" db="EMBL/GenBank/DDBJ databases">
        <title>genome sequences of Mucor flavus KT1a and Helicostylum pulchrum KT1b strains isolated from the surface of a dry-aged beef.</title>
        <authorList>
            <person name="Toyotome T."/>
            <person name="Hosono M."/>
            <person name="Torimaru M."/>
            <person name="Fukuda K."/>
            <person name="Mikami N."/>
        </authorList>
    </citation>
    <scope>NUCLEOTIDE SEQUENCE [LARGE SCALE GENOMIC DNA]</scope>
    <source>
        <strain evidence="2 3">KT1a</strain>
    </source>
</reference>
<gene>
    <name evidence="2" type="ORF">MFLAVUS_000606</name>
</gene>
<evidence type="ECO:0000313" key="3">
    <source>
        <dbReference type="Proteomes" id="UP001473302"/>
    </source>
</evidence>
<keyword evidence="1" id="KW-0812">Transmembrane</keyword>
<feature type="transmembrane region" description="Helical" evidence="1">
    <location>
        <begin position="166"/>
        <end position="187"/>
    </location>
</feature>
<accession>A0ABP9YK55</accession>
<keyword evidence="3" id="KW-1185">Reference proteome</keyword>
<sequence length="221" mass="25311">MESIRFLNTCVVWTRSTVLILSILIVILSLSVYNYNAIPVHLLLEDEIETTINARQIIYDMVQDRRLIAALVAAQASIFCPLLLLMSTSASVVDLKAKVPTSEVWRTVVEQFCQFLMPLGLALSWVFCITFDRRTSDSFTSQKNLQDDDQDHYCQLANYIGDSLKYIIIVVLLLEVVIIWISSFKYASVLSQQEIMLEEGEDYTQLGYEDEEKQISFKDSK</sequence>
<protein>
    <submittedName>
        <fullName evidence="2">Uncharacterized protein</fullName>
    </submittedName>
</protein>
<keyword evidence="1" id="KW-0472">Membrane</keyword>
<dbReference type="EMBL" id="BAABUK010000002">
    <property type="protein sequence ID" value="GAA5807250.1"/>
    <property type="molecule type" value="Genomic_DNA"/>
</dbReference>
<comment type="caution">
    <text evidence="2">The sequence shown here is derived from an EMBL/GenBank/DDBJ whole genome shotgun (WGS) entry which is preliminary data.</text>
</comment>
<organism evidence="2 3">
    <name type="scientific">Mucor flavus</name>
    <dbReference type="NCBI Taxonomy" id="439312"/>
    <lineage>
        <taxon>Eukaryota</taxon>
        <taxon>Fungi</taxon>
        <taxon>Fungi incertae sedis</taxon>
        <taxon>Mucoromycota</taxon>
        <taxon>Mucoromycotina</taxon>
        <taxon>Mucoromycetes</taxon>
        <taxon>Mucorales</taxon>
        <taxon>Mucorineae</taxon>
        <taxon>Mucoraceae</taxon>
        <taxon>Mucor</taxon>
    </lineage>
</organism>
<feature type="transmembrane region" description="Helical" evidence="1">
    <location>
        <begin position="107"/>
        <end position="127"/>
    </location>
</feature>
<dbReference type="Proteomes" id="UP001473302">
    <property type="component" value="Unassembled WGS sequence"/>
</dbReference>
<proteinExistence type="predicted"/>
<evidence type="ECO:0000313" key="2">
    <source>
        <dbReference type="EMBL" id="GAA5807250.1"/>
    </source>
</evidence>